<dbReference type="OrthoDB" id="9784014at2"/>
<dbReference type="InterPro" id="IPR025857">
    <property type="entry name" value="MacB_PCD"/>
</dbReference>
<dbReference type="GO" id="GO:0005886">
    <property type="term" value="C:plasma membrane"/>
    <property type="evidence" value="ECO:0007669"/>
    <property type="project" value="UniProtKB-SubCell"/>
</dbReference>
<feature type="domain" description="ABC3 transporter permease C-terminal" evidence="7">
    <location>
        <begin position="274"/>
        <end position="388"/>
    </location>
</feature>
<comment type="subcellular location">
    <subcellularLocation>
        <location evidence="1">Cell membrane</location>
        <topology evidence="1">Multi-pass membrane protein</topology>
    </subcellularLocation>
</comment>
<evidence type="ECO:0000256" key="1">
    <source>
        <dbReference type="ARBA" id="ARBA00004651"/>
    </source>
</evidence>
<evidence type="ECO:0000256" key="4">
    <source>
        <dbReference type="ARBA" id="ARBA00022989"/>
    </source>
</evidence>
<dbReference type="AlphaFoldDB" id="A0A1N7MHF3"/>
<feature type="transmembrane region" description="Helical" evidence="6">
    <location>
        <begin position="16"/>
        <end position="34"/>
    </location>
</feature>
<dbReference type="EMBL" id="FTOH01000005">
    <property type="protein sequence ID" value="SIS85349.1"/>
    <property type="molecule type" value="Genomic_DNA"/>
</dbReference>
<dbReference type="InterPro" id="IPR051125">
    <property type="entry name" value="ABC-4/HrtB_transporter"/>
</dbReference>
<name>A0A1N7MHF3_9GAMM</name>
<evidence type="ECO:0000256" key="6">
    <source>
        <dbReference type="SAM" id="Phobius"/>
    </source>
</evidence>
<organism evidence="9 10">
    <name type="scientific">Thalassolituus maritimus</name>
    <dbReference type="NCBI Taxonomy" id="484498"/>
    <lineage>
        <taxon>Bacteria</taxon>
        <taxon>Pseudomonadati</taxon>
        <taxon>Pseudomonadota</taxon>
        <taxon>Gammaproteobacteria</taxon>
        <taxon>Oceanospirillales</taxon>
        <taxon>Oceanospirillaceae</taxon>
        <taxon>Thalassolituus</taxon>
    </lineage>
</organism>
<feature type="transmembrane region" description="Helical" evidence="6">
    <location>
        <begin position="274"/>
        <end position="292"/>
    </location>
</feature>
<gene>
    <name evidence="9" type="ORF">SAMN05421686_105178</name>
</gene>
<accession>A0A1N7MHF3</accession>
<keyword evidence="4 6" id="KW-1133">Transmembrane helix</keyword>
<evidence type="ECO:0000256" key="2">
    <source>
        <dbReference type="ARBA" id="ARBA00022475"/>
    </source>
</evidence>
<evidence type="ECO:0000256" key="5">
    <source>
        <dbReference type="ARBA" id="ARBA00023136"/>
    </source>
</evidence>
<keyword evidence="3 6" id="KW-0812">Transmembrane</keyword>
<keyword evidence="5 6" id="KW-0472">Membrane</keyword>
<dbReference type="InterPro" id="IPR003838">
    <property type="entry name" value="ABC3_permease_C"/>
</dbReference>
<evidence type="ECO:0000259" key="7">
    <source>
        <dbReference type="Pfam" id="PF02687"/>
    </source>
</evidence>
<sequence length="395" mass="42762">MFLKIAYKSLVDRKTSVVMTLLALIVSISVLISVEHIRVQTKESFASTVSGADLIIGARTGSLNLLLYSVFRVGAPTNNISWSTYEDISASDEIKWSIPFSLGDSHKGYRVLGTNQDYFRYFSYGAKHPLVFADGREFSDAFEVVLGSAVARELGYSPGSEILLSHGISSADFNLHKGSPFTVTGILEPTGTPVDQTVHVSLQGLKAIHNSAQYTGDPESITAFMVALKSRIGVFSLQRTVNNYKAEPVMAILPGVALSELWQMMGILEQTLRFIGVLVLLSALLGLSAMLLSSVRERRHEIQLLRMAGASPFYLFLLSELEVLLITLAGLCASLLFVWLAFALGQGYLAGAFGINISADIFTLNTLVLSLIVAGSASLTGALPALAMYIRARRP</sequence>
<feature type="domain" description="MacB-like periplasmic core" evidence="8">
    <location>
        <begin position="18"/>
        <end position="232"/>
    </location>
</feature>
<protein>
    <submittedName>
        <fullName evidence="9">Putative ABC transport system permease protein</fullName>
    </submittedName>
</protein>
<dbReference type="Pfam" id="PF12704">
    <property type="entry name" value="MacB_PCD"/>
    <property type="match status" value="1"/>
</dbReference>
<reference evidence="10" key="1">
    <citation type="submission" date="2017-01" db="EMBL/GenBank/DDBJ databases">
        <authorList>
            <person name="Varghese N."/>
            <person name="Submissions S."/>
        </authorList>
    </citation>
    <scope>NUCLEOTIDE SEQUENCE [LARGE SCALE GENOMIC DNA]</scope>
    <source>
        <strain evidence="10">DSM 24913</strain>
    </source>
</reference>
<proteinExistence type="predicted"/>
<evidence type="ECO:0000259" key="8">
    <source>
        <dbReference type="Pfam" id="PF12704"/>
    </source>
</evidence>
<dbReference type="Pfam" id="PF02687">
    <property type="entry name" value="FtsX"/>
    <property type="match status" value="1"/>
</dbReference>
<dbReference type="STRING" id="484498.SAMN05421686_105178"/>
<evidence type="ECO:0000313" key="10">
    <source>
        <dbReference type="Proteomes" id="UP000185639"/>
    </source>
</evidence>
<feature type="transmembrane region" description="Helical" evidence="6">
    <location>
        <begin position="313"/>
        <end position="342"/>
    </location>
</feature>
<evidence type="ECO:0000313" key="9">
    <source>
        <dbReference type="EMBL" id="SIS85349.1"/>
    </source>
</evidence>
<dbReference type="PANTHER" id="PTHR43738">
    <property type="entry name" value="ABC TRANSPORTER, MEMBRANE PROTEIN"/>
    <property type="match status" value="1"/>
</dbReference>
<dbReference type="Proteomes" id="UP000185639">
    <property type="component" value="Unassembled WGS sequence"/>
</dbReference>
<keyword evidence="10" id="KW-1185">Reference proteome</keyword>
<feature type="transmembrane region" description="Helical" evidence="6">
    <location>
        <begin position="362"/>
        <end position="390"/>
    </location>
</feature>
<evidence type="ECO:0000256" key="3">
    <source>
        <dbReference type="ARBA" id="ARBA00022692"/>
    </source>
</evidence>
<keyword evidence="2" id="KW-1003">Cell membrane</keyword>
<dbReference type="RefSeq" id="WP_076515514.1">
    <property type="nucleotide sequence ID" value="NZ_FTOH01000005.1"/>
</dbReference>
<dbReference type="PANTHER" id="PTHR43738:SF2">
    <property type="entry name" value="ABC TRANSPORTER PERMEASE"/>
    <property type="match status" value="1"/>
</dbReference>